<dbReference type="Pfam" id="PF07804">
    <property type="entry name" value="HipA_C"/>
    <property type="match status" value="1"/>
</dbReference>
<dbReference type="Gene3D" id="1.10.1070.20">
    <property type="match status" value="1"/>
</dbReference>
<comment type="similarity">
    <text evidence="1">Belongs to the HipA Ser/Thr kinase family.</text>
</comment>
<comment type="caution">
    <text evidence="5">The sequence shown here is derived from an EMBL/GenBank/DDBJ whole genome shotgun (WGS) entry which is preliminary data.</text>
</comment>
<proteinExistence type="inferred from homology"/>
<dbReference type="PANTHER" id="PTHR37419">
    <property type="entry name" value="SERINE/THREONINE-PROTEIN KINASE TOXIN HIPA"/>
    <property type="match status" value="1"/>
</dbReference>
<reference evidence="5 6" key="1">
    <citation type="submission" date="2014-02" db="EMBL/GenBank/DDBJ databases">
        <title>The small core and large imbalanced accessory genome model reveals a collaborative survival strategy of Sorangium cellulosum strains in nature.</title>
        <authorList>
            <person name="Han K."/>
            <person name="Peng R."/>
            <person name="Blom J."/>
            <person name="Li Y.-Z."/>
        </authorList>
    </citation>
    <scope>NUCLEOTIDE SEQUENCE [LARGE SCALE GENOMIC DNA]</scope>
    <source>
        <strain evidence="5 6">So0157-18</strain>
    </source>
</reference>
<dbReference type="Proteomes" id="UP000075604">
    <property type="component" value="Unassembled WGS sequence"/>
</dbReference>
<feature type="domain" description="HipA-like C-terminal" evidence="4">
    <location>
        <begin position="55"/>
        <end position="280"/>
    </location>
</feature>
<dbReference type="PANTHER" id="PTHR37419:SF1">
    <property type="entry name" value="SERINE_THREONINE-PROTEIN KINASE TOXIN HIPA"/>
    <property type="match status" value="1"/>
</dbReference>
<evidence type="ECO:0000256" key="3">
    <source>
        <dbReference type="ARBA" id="ARBA00022777"/>
    </source>
</evidence>
<evidence type="ECO:0000259" key="4">
    <source>
        <dbReference type="Pfam" id="PF07804"/>
    </source>
</evidence>
<sequence length="310" mass="35476">MRACLICLGESPPDDSGRRYHRACVRQLFGVEEAPRIGLDLLHLPARIEPEIGKMSISGMQRKALMRLSKDRSCLEVAEKSSRYILKPQLERYSHVPENEHASMRIAALTGMQVPRLGLFYLADGSLAYVIQRYDRTGRKKRSKLHQEDFCQLAGRPAHERGQGTAAECATLVARYCGEPRVELRRLYQHLLVAYWIGNGDLHLKNLSLLRSEDGIYRLAPAYDLICTWIYGDKTLALPLGIRNRDLRRHHWLDFAEQHARLPRAEAAAILDAMLDRTSDALALLRRSPMPEELRNSYARLLKKRSRALE</sequence>
<evidence type="ECO:0000256" key="2">
    <source>
        <dbReference type="ARBA" id="ARBA00022679"/>
    </source>
</evidence>
<keyword evidence="3" id="KW-0418">Kinase</keyword>
<accession>A0A150PLF0</accession>
<keyword evidence="2" id="KW-0808">Transferase</keyword>
<dbReference type="AlphaFoldDB" id="A0A150PLF0"/>
<dbReference type="InterPro" id="IPR052028">
    <property type="entry name" value="HipA_Ser/Thr_kinase"/>
</dbReference>
<name>A0A150PLF0_SORCE</name>
<gene>
    <name evidence="5" type="ORF">BE04_26810</name>
</gene>
<organism evidence="5 6">
    <name type="scientific">Sorangium cellulosum</name>
    <name type="common">Polyangium cellulosum</name>
    <dbReference type="NCBI Taxonomy" id="56"/>
    <lineage>
        <taxon>Bacteria</taxon>
        <taxon>Pseudomonadati</taxon>
        <taxon>Myxococcota</taxon>
        <taxon>Polyangia</taxon>
        <taxon>Polyangiales</taxon>
        <taxon>Polyangiaceae</taxon>
        <taxon>Sorangium</taxon>
    </lineage>
</organism>
<dbReference type="InterPro" id="IPR012893">
    <property type="entry name" value="HipA-like_C"/>
</dbReference>
<dbReference type="GO" id="GO:0005829">
    <property type="term" value="C:cytosol"/>
    <property type="evidence" value="ECO:0007669"/>
    <property type="project" value="TreeGrafter"/>
</dbReference>
<dbReference type="EMBL" id="JELX01002112">
    <property type="protein sequence ID" value="KYF56515.1"/>
    <property type="molecule type" value="Genomic_DNA"/>
</dbReference>
<evidence type="ECO:0000256" key="1">
    <source>
        <dbReference type="ARBA" id="ARBA00010164"/>
    </source>
</evidence>
<dbReference type="GO" id="GO:0004674">
    <property type="term" value="F:protein serine/threonine kinase activity"/>
    <property type="evidence" value="ECO:0007669"/>
    <property type="project" value="TreeGrafter"/>
</dbReference>
<evidence type="ECO:0000313" key="6">
    <source>
        <dbReference type="Proteomes" id="UP000075604"/>
    </source>
</evidence>
<protein>
    <recommendedName>
        <fullName evidence="4">HipA-like C-terminal domain-containing protein</fullName>
    </recommendedName>
</protein>
<evidence type="ECO:0000313" key="5">
    <source>
        <dbReference type="EMBL" id="KYF56515.1"/>
    </source>
</evidence>